<evidence type="ECO:0000313" key="2">
    <source>
        <dbReference type="EMBL" id="RAL01896.1"/>
    </source>
</evidence>
<sequence length="60" mass="6090">MIPPSFGIHSCSVLGSASTSSTPTGSRIVRPCYPASTSTTTTGPGTVEHSRRARLALDAG</sequence>
<dbReference type="GeneID" id="37224107"/>
<evidence type="ECO:0000313" key="3">
    <source>
        <dbReference type="Proteomes" id="UP000249402"/>
    </source>
</evidence>
<dbReference type="Proteomes" id="UP000249402">
    <property type="component" value="Unassembled WGS sequence"/>
</dbReference>
<proteinExistence type="predicted"/>
<feature type="compositionally biased region" description="Low complexity" evidence="1">
    <location>
        <begin position="36"/>
        <end position="46"/>
    </location>
</feature>
<evidence type="ECO:0000256" key="1">
    <source>
        <dbReference type="SAM" id="MobiDB-lite"/>
    </source>
</evidence>
<name>A0A395H2A1_9EURO</name>
<protein>
    <submittedName>
        <fullName evidence="2">Uncharacterized protein</fullName>
    </submittedName>
</protein>
<reference evidence="2 3" key="1">
    <citation type="submission" date="2018-02" db="EMBL/GenBank/DDBJ databases">
        <title>The genomes of Aspergillus section Nigri reveals drivers in fungal speciation.</title>
        <authorList>
            <consortium name="DOE Joint Genome Institute"/>
            <person name="Vesth T.C."/>
            <person name="Nybo J."/>
            <person name="Theobald S."/>
            <person name="Brandl J."/>
            <person name="Frisvad J.C."/>
            <person name="Nielsen K.F."/>
            <person name="Lyhne E.K."/>
            <person name="Kogle M.E."/>
            <person name="Kuo A."/>
            <person name="Riley R."/>
            <person name="Clum A."/>
            <person name="Nolan M."/>
            <person name="Lipzen A."/>
            <person name="Salamov A."/>
            <person name="Henrissat B."/>
            <person name="Wiebenga A."/>
            <person name="De vries R.P."/>
            <person name="Grigoriev I.V."/>
            <person name="Mortensen U.H."/>
            <person name="Andersen M.R."/>
            <person name="Baker S.E."/>
        </authorList>
    </citation>
    <scope>NUCLEOTIDE SEQUENCE [LARGE SCALE GENOMIC DNA]</scope>
    <source>
        <strain evidence="2 3">CBS 121593</strain>
    </source>
</reference>
<keyword evidence="3" id="KW-1185">Reference proteome</keyword>
<feature type="region of interest" description="Disordered" evidence="1">
    <location>
        <begin position="14"/>
        <end position="50"/>
    </location>
</feature>
<gene>
    <name evidence="2" type="ORF">BO80DRAFT_424271</name>
</gene>
<organism evidence="2 3">
    <name type="scientific">Aspergillus ibericus CBS 121593</name>
    <dbReference type="NCBI Taxonomy" id="1448316"/>
    <lineage>
        <taxon>Eukaryota</taxon>
        <taxon>Fungi</taxon>
        <taxon>Dikarya</taxon>
        <taxon>Ascomycota</taxon>
        <taxon>Pezizomycotina</taxon>
        <taxon>Eurotiomycetes</taxon>
        <taxon>Eurotiomycetidae</taxon>
        <taxon>Eurotiales</taxon>
        <taxon>Aspergillaceae</taxon>
        <taxon>Aspergillus</taxon>
        <taxon>Aspergillus subgen. Circumdati</taxon>
    </lineage>
</organism>
<feature type="compositionally biased region" description="Low complexity" evidence="1">
    <location>
        <begin position="15"/>
        <end position="26"/>
    </location>
</feature>
<accession>A0A395H2A1</accession>
<dbReference type="EMBL" id="KZ824433">
    <property type="protein sequence ID" value="RAL01896.1"/>
    <property type="molecule type" value="Genomic_DNA"/>
</dbReference>
<dbReference type="RefSeq" id="XP_025576223.1">
    <property type="nucleotide sequence ID" value="XM_025719242.1"/>
</dbReference>
<dbReference type="AlphaFoldDB" id="A0A395H2A1"/>
<dbReference type="VEuPathDB" id="FungiDB:BO80DRAFT_424271"/>